<name>A0A923I6N8_9BURK</name>
<evidence type="ECO:0000256" key="4">
    <source>
        <dbReference type="ARBA" id="ARBA00022692"/>
    </source>
</evidence>
<dbReference type="GO" id="GO:0009103">
    <property type="term" value="P:lipopolysaccharide biosynthetic process"/>
    <property type="evidence" value="ECO:0007669"/>
    <property type="project" value="TreeGrafter"/>
</dbReference>
<feature type="transmembrane region" description="Helical" evidence="8">
    <location>
        <begin position="134"/>
        <end position="154"/>
    </location>
</feature>
<keyword evidence="7" id="KW-0479">Metal-binding</keyword>
<sequence length="379" mass="41915">MAVILFIAAIVSWIACFLLIYYKHVHHKFSADQSGSGPQKMHHGATPRIGGVPIFAGLLSALAALYLGEWHVNSLFFVLAILPVWLAGIIEDVTKKVSPLKRLLAAFVAALLGMWLLDAKLIRLGLPLLDHLVSSYIVLNALLVMLAVGGITHAMNIIDGFNGLAGTVVLMILSALAYVSYQVGDVFLLGQCIALIGATLGFLFWNYPRGTIFAGDGGAYLWGFMIAEICVMLVYRNPSVSPWFPLLLVIYPVWETVFSIYRRKIIRGLPAGLPDAIHLHSLVYKRLVRHMIGSKEAAHIVKRNSMTAPYLWGLTAFSIIPAVLCWSNTPLILLFTGIFILCYCIFYAMIVRFKIKPWMTVGERTSESDENHKLSRDAA</sequence>
<feature type="transmembrane region" description="Helical" evidence="8">
    <location>
        <begin position="49"/>
        <end position="68"/>
    </location>
</feature>
<dbReference type="PANTHER" id="PTHR22926:SF3">
    <property type="entry name" value="UNDECAPRENYL-PHOSPHATE ALPHA-N-ACETYLGLUCOSAMINYL 1-PHOSPHATE TRANSFERASE"/>
    <property type="match status" value="1"/>
</dbReference>
<feature type="transmembrane region" description="Helical" evidence="8">
    <location>
        <begin position="74"/>
        <end position="91"/>
    </location>
</feature>
<dbReference type="GO" id="GO:0046872">
    <property type="term" value="F:metal ion binding"/>
    <property type="evidence" value="ECO:0007669"/>
    <property type="project" value="UniProtKB-KW"/>
</dbReference>
<dbReference type="GO" id="GO:0016780">
    <property type="term" value="F:phosphotransferase activity, for other substituted phosphate groups"/>
    <property type="evidence" value="ECO:0007669"/>
    <property type="project" value="InterPro"/>
</dbReference>
<dbReference type="GO" id="GO:0005886">
    <property type="term" value="C:plasma membrane"/>
    <property type="evidence" value="ECO:0007669"/>
    <property type="project" value="UniProtKB-SubCell"/>
</dbReference>
<dbReference type="GO" id="GO:0071555">
    <property type="term" value="P:cell wall organization"/>
    <property type="evidence" value="ECO:0007669"/>
    <property type="project" value="TreeGrafter"/>
</dbReference>
<accession>A0A923I6N8</accession>
<evidence type="ECO:0000256" key="5">
    <source>
        <dbReference type="ARBA" id="ARBA00022989"/>
    </source>
</evidence>
<proteinExistence type="predicted"/>
<reference evidence="9" key="1">
    <citation type="submission" date="2020-08" db="EMBL/GenBank/DDBJ databases">
        <title>Novel species isolated from subtropical streams in China.</title>
        <authorList>
            <person name="Lu H."/>
        </authorList>
    </citation>
    <scope>NUCLEOTIDE SEQUENCE</scope>
    <source>
        <strain evidence="9">CY7W</strain>
    </source>
</reference>
<feature type="transmembrane region" description="Helical" evidence="8">
    <location>
        <begin position="219"/>
        <end position="237"/>
    </location>
</feature>
<comment type="caution">
    <text evidence="9">The sequence shown here is derived from an EMBL/GenBank/DDBJ whole genome shotgun (WGS) entry which is preliminary data.</text>
</comment>
<feature type="transmembrane region" description="Helical" evidence="8">
    <location>
        <begin position="6"/>
        <end position="22"/>
    </location>
</feature>
<keyword evidence="10" id="KW-1185">Reference proteome</keyword>
<dbReference type="InterPro" id="IPR000715">
    <property type="entry name" value="Glycosyl_transferase_4"/>
</dbReference>
<feature type="transmembrane region" description="Helical" evidence="8">
    <location>
        <begin position="161"/>
        <end position="181"/>
    </location>
</feature>
<dbReference type="AlphaFoldDB" id="A0A923I6N8"/>
<evidence type="ECO:0000256" key="1">
    <source>
        <dbReference type="ARBA" id="ARBA00004651"/>
    </source>
</evidence>
<comment type="cofactor">
    <cofactor evidence="7">
        <name>Mg(2+)</name>
        <dbReference type="ChEBI" id="CHEBI:18420"/>
    </cofactor>
</comment>
<dbReference type="CDD" id="cd06912">
    <property type="entry name" value="GT_MraY_like"/>
    <property type="match status" value="1"/>
</dbReference>
<feature type="binding site" evidence="7">
    <location>
        <position position="216"/>
    </location>
    <ligand>
        <name>Mg(2+)</name>
        <dbReference type="ChEBI" id="CHEBI:18420"/>
    </ligand>
</feature>
<keyword evidence="2" id="KW-1003">Cell membrane</keyword>
<dbReference type="EMBL" id="JACOGG010000033">
    <property type="protein sequence ID" value="MBC3937134.1"/>
    <property type="molecule type" value="Genomic_DNA"/>
</dbReference>
<feature type="transmembrane region" description="Helical" evidence="8">
    <location>
        <begin position="330"/>
        <end position="350"/>
    </location>
</feature>
<dbReference type="PANTHER" id="PTHR22926">
    <property type="entry name" value="PHOSPHO-N-ACETYLMURAMOYL-PENTAPEPTIDE-TRANSFERASE"/>
    <property type="match status" value="1"/>
</dbReference>
<evidence type="ECO:0000256" key="2">
    <source>
        <dbReference type="ARBA" id="ARBA00022475"/>
    </source>
</evidence>
<evidence type="ECO:0000256" key="6">
    <source>
        <dbReference type="ARBA" id="ARBA00023136"/>
    </source>
</evidence>
<gene>
    <name evidence="9" type="ORF">H8K47_17390</name>
</gene>
<keyword evidence="6 8" id="KW-0472">Membrane</keyword>
<keyword evidence="7" id="KW-0460">Magnesium</keyword>
<feature type="binding site" evidence="7">
    <location>
        <position position="156"/>
    </location>
    <ligand>
        <name>Mg(2+)</name>
        <dbReference type="ChEBI" id="CHEBI:18420"/>
    </ligand>
</feature>
<evidence type="ECO:0000313" key="10">
    <source>
        <dbReference type="Proteomes" id="UP000612361"/>
    </source>
</evidence>
<organism evidence="9 10">
    <name type="scientific">Undibacterium rugosum</name>
    <dbReference type="NCBI Taxonomy" id="2762291"/>
    <lineage>
        <taxon>Bacteria</taxon>
        <taxon>Pseudomonadati</taxon>
        <taxon>Pseudomonadota</taxon>
        <taxon>Betaproteobacteria</taxon>
        <taxon>Burkholderiales</taxon>
        <taxon>Oxalobacteraceae</taxon>
        <taxon>Undibacterium</taxon>
    </lineage>
</organism>
<dbReference type="Pfam" id="PF00953">
    <property type="entry name" value="Glycos_transf_4"/>
    <property type="match status" value="1"/>
</dbReference>
<keyword evidence="3 9" id="KW-0808">Transferase</keyword>
<protein>
    <submittedName>
        <fullName evidence="9">Glycosyl transferase</fullName>
    </submittedName>
</protein>
<evidence type="ECO:0000256" key="7">
    <source>
        <dbReference type="PIRSR" id="PIRSR600715-1"/>
    </source>
</evidence>
<feature type="transmembrane region" description="Helical" evidence="8">
    <location>
        <begin position="187"/>
        <end position="207"/>
    </location>
</feature>
<evidence type="ECO:0000256" key="3">
    <source>
        <dbReference type="ARBA" id="ARBA00022679"/>
    </source>
</evidence>
<dbReference type="GO" id="GO:0044038">
    <property type="term" value="P:cell wall macromolecule biosynthetic process"/>
    <property type="evidence" value="ECO:0007669"/>
    <property type="project" value="TreeGrafter"/>
</dbReference>
<feature type="transmembrane region" description="Helical" evidence="8">
    <location>
        <begin position="307"/>
        <end position="324"/>
    </location>
</feature>
<keyword evidence="4 8" id="KW-0812">Transmembrane</keyword>
<evidence type="ECO:0000256" key="8">
    <source>
        <dbReference type="SAM" id="Phobius"/>
    </source>
</evidence>
<keyword evidence="5 8" id="KW-1133">Transmembrane helix</keyword>
<dbReference type="Proteomes" id="UP000612361">
    <property type="component" value="Unassembled WGS sequence"/>
</dbReference>
<feature type="transmembrane region" description="Helical" evidence="8">
    <location>
        <begin position="103"/>
        <end position="122"/>
    </location>
</feature>
<comment type="subcellular location">
    <subcellularLocation>
        <location evidence="1">Cell membrane</location>
        <topology evidence="1">Multi-pass membrane protein</topology>
    </subcellularLocation>
</comment>
<evidence type="ECO:0000313" key="9">
    <source>
        <dbReference type="EMBL" id="MBC3937134.1"/>
    </source>
</evidence>
<feature type="transmembrane region" description="Helical" evidence="8">
    <location>
        <begin position="243"/>
        <end position="261"/>
    </location>
</feature>